<feature type="region of interest" description="Disordered" evidence="1">
    <location>
        <begin position="152"/>
        <end position="178"/>
    </location>
</feature>
<keyword evidence="2" id="KW-0812">Transmembrane</keyword>
<dbReference type="InterPro" id="IPR013595">
    <property type="entry name" value="Pept_S33_TAP-like_C"/>
</dbReference>
<evidence type="ECO:0000313" key="5">
    <source>
        <dbReference type="Proteomes" id="UP000030108"/>
    </source>
</evidence>
<evidence type="ECO:0000256" key="1">
    <source>
        <dbReference type="SAM" id="MobiDB-lite"/>
    </source>
</evidence>
<sequence>MAKKVADALGDSAILIQQDDYGHTSLAMHSNCTISALQDYFLDNKLPTQDILCGTDQQLFPGPGVTKQSLNKLNAVSNSVSTNGTTTTSTLQDELDKARERSHNLFIATIALAAASGLLLVGLLFSCIRGRHKSNKNHGTYIPRAAFEKATEEQGHTYDDPYAPGAGSKSGGYARVET</sequence>
<comment type="caution">
    <text evidence="4">The sequence shown here is derived from an EMBL/GenBank/DDBJ whole genome shotgun (WGS) entry which is preliminary data.</text>
</comment>
<gene>
    <name evidence="4" type="ORF">RSOL_535640</name>
</gene>
<dbReference type="Pfam" id="PF08386">
    <property type="entry name" value="Abhydrolase_4"/>
    <property type="match status" value="1"/>
</dbReference>
<evidence type="ECO:0000256" key="2">
    <source>
        <dbReference type="SAM" id="Phobius"/>
    </source>
</evidence>
<dbReference type="Proteomes" id="UP000030108">
    <property type="component" value="Unassembled WGS sequence"/>
</dbReference>
<dbReference type="EMBL" id="JATN01000164">
    <property type="protein sequence ID" value="EUC67699.1"/>
    <property type="molecule type" value="Genomic_DNA"/>
</dbReference>
<organism evidence="4 5">
    <name type="scientific">Rhizoctonia solani AG-3 Rhs1AP</name>
    <dbReference type="NCBI Taxonomy" id="1086054"/>
    <lineage>
        <taxon>Eukaryota</taxon>
        <taxon>Fungi</taxon>
        <taxon>Dikarya</taxon>
        <taxon>Basidiomycota</taxon>
        <taxon>Agaricomycotina</taxon>
        <taxon>Agaricomycetes</taxon>
        <taxon>Cantharellales</taxon>
        <taxon>Ceratobasidiaceae</taxon>
        <taxon>Rhizoctonia</taxon>
    </lineage>
</organism>
<feature type="transmembrane region" description="Helical" evidence="2">
    <location>
        <begin position="105"/>
        <end position="128"/>
    </location>
</feature>
<protein>
    <submittedName>
        <fullName evidence="4">TAP-like protein</fullName>
    </submittedName>
</protein>
<dbReference type="OrthoDB" id="425534at2759"/>
<accession>X8JVF1</accession>
<name>X8JVF1_9AGAM</name>
<reference evidence="5" key="1">
    <citation type="journal article" date="2014" name="Genome Announc.">
        <title>Draft genome sequence of the plant-pathogenic soil fungus Rhizoctonia solani anastomosis group 3 strain Rhs1AP.</title>
        <authorList>
            <person name="Cubeta M.A."/>
            <person name="Thomas E."/>
            <person name="Dean R.A."/>
            <person name="Jabaji S."/>
            <person name="Neate S.M."/>
            <person name="Tavantzis S."/>
            <person name="Toda T."/>
            <person name="Vilgalys R."/>
            <person name="Bharathan N."/>
            <person name="Fedorova-Abrams N."/>
            <person name="Pakala S.B."/>
            <person name="Pakala S.M."/>
            <person name="Zafar N."/>
            <person name="Joardar V."/>
            <person name="Losada L."/>
            <person name="Nierman W.C."/>
        </authorList>
    </citation>
    <scope>NUCLEOTIDE SEQUENCE [LARGE SCALE GENOMIC DNA]</scope>
    <source>
        <strain evidence="5">AG-3</strain>
    </source>
</reference>
<feature type="non-terminal residue" evidence="4">
    <location>
        <position position="178"/>
    </location>
</feature>
<keyword evidence="2" id="KW-1133">Transmembrane helix</keyword>
<dbReference type="AlphaFoldDB" id="X8JVF1"/>
<keyword evidence="2" id="KW-0472">Membrane</keyword>
<evidence type="ECO:0000259" key="3">
    <source>
        <dbReference type="Pfam" id="PF08386"/>
    </source>
</evidence>
<proteinExistence type="predicted"/>
<evidence type="ECO:0000313" key="4">
    <source>
        <dbReference type="EMBL" id="EUC67699.1"/>
    </source>
</evidence>
<feature type="domain" description="Peptidase S33 tripeptidyl aminopeptidase-like C-terminal" evidence="3">
    <location>
        <begin position="2"/>
        <end position="53"/>
    </location>
</feature>